<dbReference type="GO" id="GO:0005737">
    <property type="term" value="C:cytoplasm"/>
    <property type="evidence" value="ECO:0007669"/>
    <property type="project" value="UniProtKB-SubCell"/>
</dbReference>
<dbReference type="HAMAP" id="MF_00113">
    <property type="entry name" value="QueA"/>
    <property type="match status" value="1"/>
</dbReference>
<dbReference type="EC" id="2.4.99.17" evidence="10 13"/>
<gene>
    <name evidence="13 14" type="primary">queA</name>
    <name evidence="14" type="ORF">NCTC12227_01687</name>
</gene>
<evidence type="ECO:0000256" key="5">
    <source>
        <dbReference type="ARBA" id="ARBA00022679"/>
    </source>
</evidence>
<dbReference type="Gene3D" id="3.40.1780.10">
    <property type="entry name" value="QueA-like"/>
    <property type="match status" value="1"/>
</dbReference>
<dbReference type="NCBIfam" id="NF001140">
    <property type="entry name" value="PRK00147.1"/>
    <property type="match status" value="1"/>
</dbReference>
<dbReference type="FunFam" id="3.40.1780.10:FF:000001">
    <property type="entry name" value="S-adenosylmethionine:tRNA ribosyltransferase-isomerase"/>
    <property type="match status" value="1"/>
</dbReference>
<keyword evidence="5 13" id="KW-0808">Transferase</keyword>
<dbReference type="InterPro" id="IPR042118">
    <property type="entry name" value="QueA_dom1"/>
</dbReference>
<reference evidence="14 15" key="1">
    <citation type="submission" date="2018-12" db="EMBL/GenBank/DDBJ databases">
        <authorList>
            <consortium name="Pathogen Informatics"/>
        </authorList>
    </citation>
    <scope>NUCLEOTIDE SEQUENCE [LARGE SCALE GENOMIC DNA]</scope>
    <source>
        <strain evidence="14 15">NCTC12227</strain>
    </source>
</reference>
<accession>A0A3S5BW58</accession>
<evidence type="ECO:0000256" key="4">
    <source>
        <dbReference type="ARBA" id="ARBA00022490"/>
    </source>
</evidence>
<dbReference type="GO" id="GO:0008616">
    <property type="term" value="P:tRNA queuosine(34) biosynthetic process"/>
    <property type="evidence" value="ECO:0007669"/>
    <property type="project" value="UniProtKB-UniRule"/>
</dbReference>
<dbReference type="SUPFAM" id="SSF111337">
    <property type="entry name" value="QueA-like"/>
    <property type="match status" value="1"/>
</dbReference>
<dbReference type="PANTHER" id="PTHR30307:SF0">
    <property type="entry name" value="S-ADENOSYLMETHIONINE:TRNA RIBOSYLTRANSFERASE-ISOMERASE"/>
    <property type="match status" value="1"/>
</dbReference>
<sequence length="345" mass="38121">MHISDFDFELPDELIAQHPPAVRGSSRLLVALPGKQLCDGIFNDLPEYVDAGDVLVFNNTKVMKARLFGQKASGGKIEALIERVLDEHTALAHIRSSKSPKPGTELVFDGGIAATMVERAGELFCLRFGGSQSVYDLLENNGRLPLPPYIERAADDNDDNRYQTVYAKHQGAVAAPTAGLHFTEELLTALRGKGIQTAEVTLHVGAGTFQPVRVENIAEHKMHSEWFDVPSETVEMVEAAHRRGNKVWAVGTTSMRALESAARETGRLKAGRGDTDIFITPGYSFKVVDRLVTNFHLPKSTLLMLVSAFSGTEHIRHVYRHAVEQKYRFFSYGDAMLLGREDDDS</sequence>
<keyword evidence="15" id="KW-1185">Reference proteome</keyword>
<organism evidence="14 15">
    <name type="scientific">Neisseria animaloris</name>
    <dbReference type="NCBI Taxonomy" id="326522"/>
    <lineage>
        <taxon>Bacteria</taxon>
        <taxon>Pseudomonadati</taxon>
        <taxon>Pseudomonadota</taxon>
        <taxon>Betaproteobacteria</taxon>
        <taxon>Neisseriales</taxon>
        <taxon>Neisseriaceae</taxon>
        <taxon>Neisseria</taxon>
    </lineage>
</organism>
<name>A0A3S5BW58_9NEIS</name>
<evidence type="ECO:0000256" key="1">
    <source>
        <dbReference type="ARBA" id="ARBA00004496"/>
    </source>
</evidence>
<evidence type="ECO:0000256" key="11">
    <source>
        <dbReference type="ARBA" id="ARBA00069325"/>
    </source>
</evidence>
<dbReference type="PANTHER" id="PTHR30307">
    <property type="entry name" value="S-ADENOSYLMETHIONINE:TRNA RIBOSYLTRANSFERASE-ISOMERASE"/>
    <property type="match status" value="1"/>
</dbReference>
<evidence type="ECO:0000256" key="3">
    <source>
        <dbReference type="ARBA" id="ARBA00011245"/>
    </source>
</evidence>
<dbReference type="OrthoDB" id="9805933at2"/>
<keyword evidence="4 13" id="KW-0963">Cytoplasm</keyword>
<dbReference type="RefSeq" id="WP_126304971.1">
    <property type="nucleotide sequence ID" value="NZ_LR134516.1"/>
</dbReference>
<dbReference type="InterPro" id="IPR042119">
    <property type="entry name" value="QueA_dom2"/>
</dbReference>
<evidence type="ECO:0000256" key="8">
    <source>
        <dbReference type="ARBA" id="ARBA00052751"/>
    </source>
</evidence>
<evidence type="ECO:0000256" key="6">
    <source>
        <dbReference type="ARBA" id="ARBA00022691"/>
    </source>
</evidence>
<evidence type="ECO:0000313" key="15">
    <source>
        <dbReference type="Proteomes" id="UP000268229"/>
    </source>
</evidence>
<evidence type="ECO:0000256" key="13">
    <source>
        <dbReference type="HAMAP-Rule" id="MF_00113"/>
    </source>
</evidence>
<comment type="function">
    <text evidence="13">Transfers and isomerizes the ribose moiety from AdoMet to the 7-aminomethyl group of 7-deazaguanine (preQ1-tRNA) to give epoxyqueuosine (oQ-tRNA).</text>
</comment>
<dbReference type="Proteomes" id="UP000268229">
    <property type="component" value="Chromosome"/>
</dbReference>
<evidence type="ECO:0000256" key="2">
    <source>
        <dbReference type="ARBA" id="ARBA00004691"/>
    </source>
</evidence>
<comment type="subunit">
    <text evidence="3 13">Monomer.</text>
</comment>
<keyword evidence="7 13" id="KW-0671">Queuosine biosynthesis</keyword>
<protein>
    <recommendedName>
        <fullName evidence="11 13">S-adenosylmethionine:tRNA ribosyltransferase-isomerase</fullName>
        <ecNumber evidence="10 13">2.4.99.17</ecNumber>
    </recommendedName>
    <alternativeName>
        <fullName evidence="12 13">Queuosine biosynthesis protein QueA</fullName>
    </alternativeName>
</protein>
<dbReference type="EMBL" id="LR134516">
    <property type="protein sequence ID" value="VEJ21920.1"/>
    <property type="molecule type" value="Genomic_DNA"/>
</dbReference>
<evidence type="ECO:0000256" key="9">
    <source>
        <dbReference type="ARBA" id="ARBA00061210"/>
    </source>
</evidence>
<keyword evidence="14" id="KW-0413">Isomerase</keyword>
<dbReference type="KEGG" id="nani:NCTC12227_01687"/>
<dbReference type="NCBIfam" id="TIGR00113">
    <property type="entry name" value="queA"/>
    <property type="match status" value="1"/>
</dbReference>
<proteinExistence type="inferred from homology"/>
<dbReference type="Gene3D" id="2.40.10.240">
    <property type="entry name" value="QueA-like"/>
    <property type="match status" value="1"/>
</dbReference>
<evidence type="ECO:0000256" key="10">
    <source>
        <dbReference type="ARBA" id="ARBA00066503"/>
    </source>
</evidence>
<dbReference type="STRING" id="326522.BWD08_09810"/>
<comment type="subcellular location">
    <subcellularLocation>
        <location evidence="1 13">Cytoplasm</location>
    </subcellularLocation>
</comment>
<evidence type="ECO:0000256" key="12">
    <source>
        <dbReference type="ARBA" id="ARBA00076160"/>
    </source>
</evidence>
<keyword evidence="6 13" id="KW-0949">S-adenosyl-L-methionine</keyword>
<comment type="similarity">
    <text evidence="9 13">Belongs to the QueA family.</text>
</comment>
<comment type="pathway">
    <text evidence="2 13">tRNA modification; tRNA-queuosine biosynthesis.</text>
</comment>
<comment type="catalytic activity">
    <reaction evidence="8 13">
        <text>7-aminomethyl-7-carbaguanosine(34) in tRNA + S-adenosyl-L-methionine = epoxyqueuosine(34) in tRNA + adenine + L-methionine + 2 H(+)</text>
        <dbReference type="Rhea" id="RHEA:32155"/>
        <dbReference type="Rhea" id="RHEA-COMP:10342"/>
        <dbReference type="Rhea" id="RHEA-COMP:18582"/>
        <dbReference type="ChEBI" id="CHEBI:15378"/>
        <dbReference type="ChEBI" id="CHEBI:16708"/>
        <dbReference type="ChEBI" id="CHEBI:57844"/>
        <dbReference type="ChEBI" id="CHEBI:59789"/>
        <dbReference type="ChEBI" id="CHEBI:82833"/>
        <dbReference type="ChEBI" id="CHEBI:194443"/>
        <dbReference type="EC" id="2.4.99.17"/>
    </reaction>
</comment>
<dbReference type="Pfam" id="PF02547">
    <property type="entry name" value="Queuosine_synth"/>
    <property type="match status" value="1"/>
</dbReference>
<evidence type="ECO:0000313" key="14">
    <source>
        <dbReference type="EMBL" id="VEJ21920.1"/>
    </source>
</evidence>
<dbReference type="GO" id="GO:0051075">
    <property type="term" value="F:S-adenosylmethionine:tRNA ribosyltransferase-isomerase activity"/>
    <property type="evidence" value="ECO:0007669"/>
    <property type="project" value="UniProtKB-EC"/>
</dbReference>
<dbReference type="InterPro" id="IPR003699">
    <property type="entry name" value="QueA"/>
</dbReference>
<evidence type="ECO:0000256" key="7">
    <source>
        <dbReference type="ARBA" id="ARBA00022785"/>
    </source>
</evidence>
<dbReference type="AlphaFoldDB" id="A0A3S5BW58"/>
<dbReference type="InterPro" id="IPR036100">
    <property type="entry name" value="QueA_sf"/>
</dbReference>
<dbReference type="UniPathway" id="UPA00392"/>